<organism evidence="1 2">
    <name type="scientific">Paramarasmius palmivorus</name>
    <dbReference type="NCBI Taxonomy" id="297713"/>
    <lineage>
        <taxon>Eukaryota</taxon>
        <taxon>Fungi</taxon>
        <taxon>Dikarya</taxon>
        <taxon>Basidiomycota</taxon>
        <taxon>Agaricomycotina</taxon>
        <taxon>Agaricomycetes</taxon>
        <taxon>Agaricomycetidae</taxon>
        <taxon>Agaricales</taxon>
        <taxon>Marasmiineae</taxon>
        <taxon>Marasmiaceae</taxon>
        <taxon>Paramarasmius</taxon>
    </lineage>
</organism>
<accession>A0AAW0BCA1</accession>
<dbReference type="EMBL" id="JAYKXP010000139">
    <property type="protein sequence ID" value="KAK7023432.1"/>
    <property type="molecule type" value="Genomic_DNA"/>
</dbReference>
<evidence type="ECO:0000313" key="2">
    <source>
        <dbReference type="Proteomes" id="UP001383192"/>
    </source>
</evidence>
<reference evidence="1 2" key="1">
    <citation type="submission" date="2024-01" db="EMBL/GenBank/DDBJ databases">
        <title>A draft genome for a cacao thread blight-causing isolate of Paramarasmius palmivorus.</title>
        <authorList>
            <person name="Baruah I.K."/>
            <person name="Bukari Y."/>
            <person name="Amoako-Attah I."/>
            <person name="Meinhardt L.W."/>
            <person name="Bailey B.A."/>
            <person name="Cohen S.P."/>
        </authorList>
    </citation>
    <scope>NUCLEOTIDE SEQUENCE [LARGE SCALE GENOMIC DNA]</scope>
    <source>
        <strain evidence="1 2">GH-12</strain>
    </source>
</reference>
<keyword evidence="2" id="KW-1185">Reference proteome</keyword>
<sequence length="192" mass="21670">MASNDPVITIGTQKKDGLGDIGNCGFHDILLDCDEQYLPDAKKEARRKLASLDERAKAKLQALADIVCSDYYTYTLPYSRRILNTLDKDQRLVLYDVLQPFFGDVAMEYLDHMVFHANENNIADEVDTDEWRAAVQAQHQVAYDKALAVLPLEIKKTEEIPKHSCPGCRHDLDVTWDPVSKQCTNCTHGSKA</sequence>
<gene>
    <name evidence="1" type="ORF">VNI00_016738</name>
</gene>
<comment type="caution">
    <text evidence="1">The sequence shown here is derived from an EMBL/GenBank/DDBJ whole genome shotgun (WGS) entry which is preliminary data.</text>
</comment>
<protein>
    <submittedName>
        <fullName evidence="1">Uncharacterized protein</fullName>
    </submittedName>
</protein>
<evidence type="ECO:0000313" key="1">
    <source>
        <dbReference type="EMBL" id="KAK7023432.1"/>
    </source>
</evidence>
<proteinExistence type="predicted"/>
<name>A0AAW0BCA1_9AGAR</name>
<dbReference type="AlphaFoldDB" id="A0AAW0BCA1"/>
<dbReference type="Proteomes" id="UP001383192">
    <property type="component" value="Unassembled WGS sequence"/>
</dbReference>